<dbReference type="Pfam" id="PF01370">
    <property type="entry name" value="Epimerase"/>
    <property type="match status" value="1"/>
</dbReference>
<dbReference type="CDD" id="cd05227">
    <property type="entry name" value="AR_SDR_e"/>
    <property type="match status" value="1"/>
</dbReference>
<name>A0AAV5R0W2_PICKL</name>
<reference evidence="4 5" key="1">
    <citation type="journal article" date="2023" name="Elife">
        <title>Identification of key yeast species and microbe-microbe interactions impacting larval growth of Drosophila in the wild.</title>
        <authorList>
            <person name="Mure A."/>
            <person name="Sugiura Y."/>
            <person name="Maeda R."/>
            <person name="Honda K."/>
            <person name="Sakurai N."/>
            <person name="Takahashi Y."/>
            <person name="Watada M."/>
            <person name="Katoh T."/>
            <person name="Gotoh A."/>
            <person name="Gotoh Y."/>
            <person name="Taniguchi I."/>
            <person name="Nakamura K."/>
            <person name="Hayashi T."/>
            <person name="Katayama T."/>
            <person name="Uemura T."/>
            <person name="Hattori Y."/>
        </authorList>
    </citation>
    <scope>NUCLEOTIDE SEQUENCE [LARGE SCALE GENOMIC DNA]</scope>
    <source>
        <strain evidence="4 5">PK-24</strain>
    </source>
</reference>
<keyword evidence="1" id="KW-0560">Oxidoreductase</keyword>
<dbReference type="Gene3D" id="3.40.50.720">
    <property type="entry name" value="NAD(P)-binding Rossmann-like Domain"/>
    <property type="match status" value="1"/>
</dbReference>
<gene>
    <name evidence="4" type="ORF">DAPK24_016640</name>
</gene>
<protein>
    <submittedName>
        <fullName evidence="4">Carbonyl reductase (NADPH-dependent)</fullName>
    </submittedName>
</protein>
<evidence type="ECO:0000259" key="3">
    <source>
        <dbReference type="Pfam" id="PF01370"/>
    </source>
</evidence>
<evidence type="ECO:0000313" key="5">
    <source>
        <dbReference type="Proteomes" id="UP001378960"/>
    </source>
</evidence>
<dbReference type="InterPro" id="IPR036291">
    <property type="entry name" value="NAD(P)-bd_dom_sf"/>
</dbReference>
<proteinExistence type="inferred from homology"/>
<sequence>MSQTVFVTGATGFIAQHVVNELLKNGYTVIGTARSETKSQPLIKLFKEKYPNGNLSFVIVEDISTESAFDDVLINNKSITNVIHTASPFSYGIDKSLEDAYLNPAVNGTLNILNAIYKYAPQVENVIITSSFAALKQYGNEYTTHIHTNESWNPINWENDVKTENDGYSASKTYAEKAARKFMIQQDPKPNFKLTTVNPPYVFGPQCFDDYVSNKLNTSNEVLNNITKIDPSNNEPQVVFGALAIDVRDVAKFHVLPLSNENLQSERIFLTSGPVTAQNVLNIMNESCDPLKGKIAIGDPSKTNEIIEQNCPKYDLSNLKSIIGDYEFINLEESIVDVFDQYYKVNSV</sequence>
<comment type="caution">
    <text evidence="4">The sequence shown here is derived from an EMBL/GenBank/DDBJ whole genome shotgun (WGS) entry which is preliminary data.</text>
</comment>
<evidence type="ECO:0000256" key="1">
    <source>
        <dbReference type="ARBA" id="ARBA00023002"/>
    </source>
</evidence>
<accession>A0AAV5R0W2</accession>
<keyword evidence="5" id="KW-1185">Reference proteome</keyword>
<evidence type="ECO:0000256" key="2">
    <source>
        <dbReference type="ARBA" id="ARBA00023445"/>
    </source>
</evidence>
<organism evidence="4 5">
    <name type="scientific">Pichia kluyveri</name>
    <name type="common">Yeast</name>
    <dbReference type="NCBI Taxonomy" id="36015"/>
    <lineage>
        <taxon>Eukaryota</taxon>
        <taxon>Fungi</taxon>
        <taxon>Dikarya</taxon>
        <taxon>Ascomycota</taxon>
        <taxon>Saccharomycotina</taxon>
        <taxon>Pichiomycetes</taxon>
        <taxon>Pichiales</taxon>
        <taxon>Pichiaceae</taxon>
        <taxon>Pichia</taxon>
    </lineage>
</organism>
<dbReference type="InterPro" id="IPR050425">
    <property type="entry name" value="NAD(P)_dehydrat-like"/>
</dbReference>
<evidence type="ECO:0000313" key="4">
    <source>
        <dbReference type="EMBL" id="GMM45089.1"/>
    </source>
</evidence>
<dbReference type="FunFam" id="3.40.50.720:FF:000191">
    <property type="entry name" value="Methylglyoxal reductase (NADPH-dependent)"/>
    <property type="match status" value="1"/>
</dbReference>
<dbReference type="PANTHER" id="PTHR10366:SF564">
    <property type="entry name" value="STEROL-4-ALPHA-CARBOXYLATE 3-DEHYDROGENASE, DECARBOXYLATING"/>
    <property type="match status" value="1"/>
</dbReference>
<dbReference type="AlphaFoldDB" id="A0AAV5R0W2"/>
<dbReference type="EMBL" id="BTGB01000001">
    <property type="protein sequence ID" value="GMM45089.1"/>
    <property type="molecule type" value="Genomic_DNA"/>
</dbReference>
<comment type="similarity">
    <text evidence="2">Belongs to the NAD(P)-dependent epimerase/dehydratase family. Dihydroflavonol-4-reductase subfamily.</text>
</comment>
<dbReference type="PANTHER" id="PTHR10366">
    <property type="entry name" value="NAD DEPENDENT EPIMERASE/DEHYDRATASE"/>
    <property type="match status" value="1"/>
</dbReference>
<dbReference type="SUPFAM" id="SSF51735">
    <property type="entry name" value="NAD(P)-binding Rossmann-fold domains"/>
    <property type="match status" value="1"/>
</dbReference>
<dbReference type="GO" id="GO:0016616">
    <property type="term" value="F:oxidoreductase activity, acting on the CH-OH group of donors, NAD or NADP as acceptor"/>
    <property type="evidence" value="ECO:0007669"/>
    <property type="project" value="TreeGrafter"/>
</dbReference>
<dbReference type="InterPro" id="IPR001509">
    <property type="entry name" value="Epimerase_deHydtase"/>
</dbReference>
<dbReference type="Proteomes" id="UP001378960">
    <property type="component" value="Unassembled WGS sequence"/>
</dbReference>
<feature type="domain" description="NAD-dependent epimerase/dehydratase" evidence="3">
    <location>
        <begin position="5"/>
        <end position="261"/>
    </location>
</feature>